<proteinExistence type="predicted"/>
<reference evidence="1" key="1">
    <citation type="submission" date="2016-08" db="EMBL/GenBank/DDBJ databases">
        <authorList>
            <person name="Ngugi D.K."/>
            <person name="Miyake S."/>
            <person name="Stingl U."/>
        </authorList>
    </citation>
    <scope>NUCLEOTIDE SEQUENCE</scope>
    <source>
        <strain evidence="1">SCG-B11WGA-EpuloA1</strain>
    </source>
</reference>
<sequence>MNENQKKAVTLPLGPGLVIAGPGSGKTYVIVERINYLINELKCIPNNILVISFTKAASEEMKNRYILKYGNTNVHFGTFHSTFFSILRFCNPTKYTLENLLHEFKKKDYIQKIMLSLGEVDQENSTEKFIEELSLMKNQLIDAKYYNPTGLSKEVFLEAYTRFEKFKKENNLFDFDDMLYECYKELRDNEHIKDRFRDKYKYVLIDEFQDINRVQFETIKFLIEHNNNIFVVGDDDQTIYQFRGAKPEFLLQFEDHFPNTNKVILDINYRCEPNIIKYSNNLISVNKSRFNKKMKPHKTGHELPKIVKCTDAKQQSLLIAKKIEFFKSEGYDLIDMAVIYRSNVQASSIVETFLRKNIVFNLKDSFATLYSHWITNDILSYLKLADDLKNIEHIKRIIHKPSRYISNEIIQSINKNFFENILNNKTLSHSQKEAVKDLYVHLKILRTKPLHEAIKYILNIIGYKQHLTSYAKYKGIEEEALLDIVLEIEESIQGYETYLEWEENLKDIAKNVKSNKYNASNAVTLTTMHSAKGLEFEIVFIIDVIQDIIPHKKSLALTEIEQERRLMYVATTRAKKYLFLYIPKFKNNSEAVPSIFIEEMLSSTEELNIGDKIQHQRYGSGTIENIDNKTAVITFKNNIKKTIDYIFCLKKRIIQIIEEDK</sequence>
<keyword evidence="2" id="KW-1185">Reference proteome</keyword>
<comment type="caution">
    <text evidence="1">The sequence shown here is derived from an EMBL/GenBank/DDBJ whole genome shotgun (WGS) entry which is preliminary data.</text>
</comment>
<accession>A0ACC8X7U1</accession>
<dbReference type="EMBL" id="LJDB01000100">
    <property type="protein sequence ID" value="ONI37991.1"/>
    <property type="molecule type" value="Genomic_DNA"/>
</dbReference>
<organism evidence="1 2">
    <name type="scientific">Candidatus Epulonipiscium fishelsonii</name>
    <dbReference type="NCBI Taxonomy" id="77094"/>
    <lineage>
        <taxon>Bacteria</taxon>
        <taxon>Bacillati</taxon>
        <taxon>Bacillota</taxon>
        <taxon>Clostridia</taxon>
        <taxon>Lachnospirales</taxon>
        <taxon>Lachnospiraceae</taxon>
        <taxon>Candidatus Epulonipiscium</taxon>
    </lineage>
</organism>
<gene>
    <name evidence="1" type="ORF">AN396_11725</name>
</gene>
<protein>
    <submittedName>
        <fullName evidence="1">Uncharacterized protein</fullName>
    </submittedName>
</protein>
<dbReference type="Proteomes" id="UP000188605">
    <property type="component" value="Unassembled WGS sequence"/>
</dbReference>
<name>A0ACC8X7U1_9FIRM</name>
<evidence type="ECO:0000313" key="1">
    <source>
        <dbReference type="EMBL" id="ONI37991.1"/>
    </source>
</evidence>
<evidence type="ECO:0000313" key="2">
    <source>
        <dbReference type="Proteomes" id="UP000188605"/>
    </source>
</evidence>